<dbReference type="Gene3D" id="1.10.1660.10">
    <property type="match status" value="1"/>
</dbReference>
<dbReference type="EMBL" id="FUYC01000001">
    <property type="protein sequence ID" value="SKA70971.1"/>
    <property type="molecule type" value="Genomic_DNA"/>
</dbReference>
<dbReference type="RefSeq" id="WP_078715650.1">
    <property type="nucleotide sequence ID" value="NZ_FUYC01000001.1"/>
</dbReference>
<proteinExistence type="predicted"/>
<evidence type="ECO:0000259" key="3">
    <source>
        <dbReference type="PROSITE" id="PS50937"/>
    </source>
</evidence>
<name>A0A1T4W2N3_9BACT</name>
<reference evidence="4 5" key="1">
    <citation type="submission" date="2017-02" db="EMBL/GenBank/DDBJ databases">
        <authorList>
            <person name="Peterson S.W."/>
        </authorList>
    </citation>
    <scope>NUCLEOTIDE SEQUENCE [LARGE SCALE GENOMIC DNA]</scope>
    <source>
        <strain evidence="4 5">DSM 16080</strain>
    </source>
</reference>
<feature type="domain" description="HTH merR-type" evidence="3">
    <location>
        <begin position="9"/>
        <end position="79"/>
    </location>
</feature>
<dbReference type="InterPro" id="IPR047057">
    <property type="entry name" value="MerR_fam"/>
</dbReference>
<dbReference type="Proteomes" id="UP000190027">
    <property type="component" value="Unassembled WGS sequence"/>
</dbReference>
<dbReference type="CDD" id="cd04765">
    <property type="entry name" value="HTH_MlrA-like_sg2"/>
    <property type="match status" value="1"/>
</dbReference>
<protein>
    <submittedName>
        <fullName evidence="4">MerR HTH family regulatory protein</fullName>
    </submittedName>
</protein>
<dbReference type="GO" id="GO:0003700">
    <property type="term" value="F:DNA-binding transcription factor activity"/>
    <property type="evidence" value="ECO:0007669"/>
    <property type="project" value="InterPro"/>
</dbReference>
<dbReference type="PROSITE" id="PS50937">
    <property type="entry name" value="HTH_MERR_2"/>
    <property type="match status" value="1"/>
</dbReference>
<evidence type="ECO:0000256" key="2">
    <source>
        <dbReference type="SAM" id="MobiDB-lite"/>
    </source>
</evidence>
<organism evidence="4 5">
    <name type="scientific">Paucidesulfovibrio gracilis DSM 16080</name>
    <dbReference type="NCBI Taxonomy" id="1121449"/>
    <lineage>
        <taxon>Bacteria</taxon>
        <taxon>Pseudomonadati</taxon>
        <taxon>Thermodesulfobacteriota</taxon>
        <taxon>Desulfovibrionia</taxon>
        <taxon>Desulfovibrionales</taxon>
        <taxon>Desulfovibrionaceae</taxon>
        <taxon>Paucidesulfovibrio</taxon>
    </lineage>
</organism>
<dbReference type="SUPFAM" id="SSF46955">
    <property type="entry name" value="Putative DNA-binding domain"/>
    <property type="match status" value="1"/>
</dbReference>
<keyword evidence="5" id="KW-1185">Reference proteome</keyword>
<dbReference type="OrthoDB" id="9810140at2"/>
<evidence type="ECO:0000313" key="5">
    <source>
        <dbReference type="Proteomes" id="UP000190027"/>
    </source>
</evidence>
<dbReference type="AlphaFoldDB" id="A0A1T4W2N3"/>
<evidence type="ECO:0000313" key="4">
    <source>
        <dbReference type="EMBL" id="SKA70971.1"/>
    </source>
</evidence>
<dbReference type="PANTHER" id="PTHR30204">
    <property type="entry name" value="REDOX-CYCLING DRUG-SENSING TRANSCRIPTIONAL ACTIVATOR SOXR"/>
    <property type="match status" value="1"/>
</dbReference>
<dbReference type="SMART" id="SM00422">
    <property type="entry name" value="HTH_MERR"/>
    <property type="match status" value="1"/>
</dbReference>
<dbReference type="InterPro" id="IPR009061">
    <property type="entry name" value="DNA-bd_dom_put_sf"/>
</dbReference>
<gene>
    <name evidence="4" type="ORF">SAMN02745704_00052</name>
</gene>
<keyword evidence="1" id="KW-0238">DNA-binding</keyword>
<evidence type="ECO:0000256" key="1">
    <source>
        <dbReference type="ARBA" id="ARBA00023125"/>
    </source>
</evidence>
<dbReference type="STRING" id="1121449.SAMN02745704_00052"/>
<dbReference type="Pfam" id="PF13411">
    <property type="entry name" value="MerR_1"/>
    <property type="match status" value="1"/>
</dbReference>
<feature type="region of interest" description="Disordered" evidence="2">
    <location>
        <begin position="77"/>
        <end position="98"/>
    </location>
</feature>
<sequence>MNDPEKTQQYRIGEAAQELGVKTSVLRFWEGEFQQLRPVRTPSGQRLYSLEHIALLRRIKSLLYDEGLTIEGARKRLDEGEGVQEPEASVHGGGPTVGNWTARDGLLQEVADELRSLLRLLDRSDMSLNADQDQSSSEK</sequence>
<dbReference type="GO" id="GO:0003677">
    <property type="term" value="F:DNA binding"/>
    <property type="evidence" value="ECO:0007669"/>
    <property type="project" value="UniProtKB-KW"/>
</dbReference>
<accession>A0A1T4W2N3</accession>
<dbReference type="PANTHER" id="PTHR30204:SF15">
    <property type="entry name" value="BLL5018 PROTEIN"/>
    <property type="match status" value="1"/>
</dbReference>
<dbReference type="InterPro" id="IPR000551">
    <property type="entry name" value="MerR-type_HTH_dom"/>
</dbReference>